<dbReference type="PRINTS" id="PR00039">
    <property type="entry name" value="HTHLYSR"/>
</dbReference>
<comment type="caution">
    <text evidence="6">The sequence shown here is derived from an EMBL/GenBank/DDBJ whole genome shotgun (WGS) entry which is preliminary data.</text>
</comment>
<evidence type="ECO:0000313" key="7">
    <source>
        <dbReference type="Proteomes" id="UP000430564"/>
    </source>
</evidence>
<keyword evidence="4" id="KW-0804">Transcription</keyword>
<organism evidence="6 7">
    <name type="scientific">Sutterella seckii</name>
    <dbReference type="NCBI Taxonomy" id="1944635"/>
    <lineage>
        <taxon>Bacteria</taxon>
        <taxon>Pseudomonadati</taxon>
        <taxon>Pseudomonadota</taxon>
        <taxon>Betaproteobacteria</taxon>
        <taxon>Burkholderiales</taxon>
        <taxon>Sutterellaceae</taxon>
        <taxon>Sutterella</taxon>
    </lineage>
</organism>
<keyword evidence="3" id="KW-0238">DNA-binding</keyword>
<dbReference type="InterPro" id="IPR005119">
    <property type="entry name" value="LysR_subst-bd"/>
</dbReference>
<proteinExistence type="inferred from homology"/>
<sequence length="310" mass="34766">MSANTCRYLTALLTEGSFSKAAQALDISQPSLSQFLLRLETEAGTTLVDRAAKPLRLTPAGELFLKTERQIEQLRETCAKQMADIHEGVRGHVCIGASDYRETFSLSEVLPVFRKRFPNIEISVTEGRTKELEEFALSGATDFSLVIAPLYHPAGLEMTELYKETLLLAMSPNHPIARKHPSTGRDEYPMLDFFEMDREPFIVIKKGQKMNRLFHELCERTNAAPRVVLESESMIAALALASAGLGITLTTETLARRSRVTDALRCFRISPEVPPRTVIAAYRSDRYLSKAARALIDVMREVAKERFERG</sequence>
<dbReference type="Gene3D" id="3.40.190.290">
    <property type="match status" value="1"/>
</dbReference>
<dbReference type="GO" id="GO:0032993">
    <property type="term" value="C:protein-DNA complex"/>
    <property type="evidence" value="ECO:0007669"/>
    <property type="project" value="TreeGrafter"/>
</dbReference>
<dbReference type="GO" id="GO:0003677">
    <property type="term" value="F:DNA binding"/>
    <property type="evidence" value="ECO:0007669"/>
    <property type="project" value="UniProtKB-KW"/>
</dbReference>
<dbReference type="InterPro" id="IPR036388">
    <property type="entry name" value="WH-like_DNA-bd_sf"/>
</dbReference>
<evidence type="ECO:0000256" key="4">
    <source>
        <dbReference type="ARBA" id="ARBA00023163"/>
    </source>
</evidence>
<dbReference type="InterPro" id="IPR036390">
    <property type="entry name" value="WH_DNA-bd_sf"/>
</dbReference>
<dbReference type="SUPFAM" id="SSF46785">
    <property type="entry name" value="Winged helix' DNA-binding domain"/>
    <property type="match status" value="1"/>
</dbReference>
<dbReference type="PANTHER" id="PTHR30346:SF28">
    <property type="entry name" value="HTH-TYPE TRANSCRIPTIONAL REGULATOR CYNR"/>
    <property type="match status" value="1"/>
</dbReference>
<evidence type="ECO:0000256" key="2">
    <source>
        <dbReference type="ARBA" id="ARBA00023015"/>
    </source>
</evidence>
<dbReference type="Proteomes" id="UP000430564">
    <property type="component" value="Unassembled WGS sequence"/>
</dbReference>
<dbReference type="SUPFAM" id="SSF53850">
    <property type="entry name" value="Periplasmic binding protein-like II"/>
    <property type="match status" value="1"/>
</dbReference>
<gene>
    <name evidence="6" type="ORF">GBM95_07860</name>
</gene>
<dbReference type="PROSITE" id="PS50931">
    <property type="entry name" value="HTH_LYSR"/>
    <property type="match status" value="1"/>
</dbReference>
<dbReference type="Pfam" id="PF00126">
    <property type="entry name" value="HTH_1"/>
    <property type="match status" value="1"/>
</dbReference>
<keyword evidence="2" id="KW-0805">Transcription regulation</keyword>
<dbReference type="GO" id="GO:0003700">
    <property type="term" value="F:DNA-binding transcription factor activity"/>
    <property type="evidence" value="ECO:0007669"/>
    <property type="project" value="InterPro"/>
</dbReference>
<evidence type="ECO:0000256" key="3">
    <source>
        <dbReference type="ARBA" id="ARBA00023125"/>
    </source>
</evidence>
<reference evidence="6 7" key="1">
    <citation type="submission" date="2019-10" db="EMBL/GenBank/DDBJ databases">
        <title>Genome diversity of Sutterella seckii.</title>
        <authorList>
            <person name="Chaplin A.V."/>
            <person name="Sokolova S.R."/>
            <person name="Mosin K.A."/>
            <person name="Ivanova E.L."/>
            <person name="Kochetkova T.O."/>
            <person name="Goltsov A.Y."/>
            <person name="Trofimov D.Y."/>
            <person name="Efimov B.A."/>
        </authorList>
    </citation>
    <scope>NUCLEOTIDE SEQUENCE [LARGE SCALE GENOMIC DNA]</scope>
    <source>
        <strain evidence="6 7">ASD393</strain>
    </source>
</reference>
<protein>
    <submittedName>
        <fullName evidence="6">LysR family transcriptional regulator</fullName>
    </submittedName>
</protein>
<feature type="domain" description="HTH lysR-type" evidence="5">
    <location>
        <begin position="1"/>
        <end position="58"/>
    </location>
</feature>
<dbReference type="OrthoDB" id="5671700at2"/>
<dbReference type="Gene3D" id="1.10.10.10">
    <property type="entry name" value="Winged helix-like DNA-binding domain superfamily/Winged helix DNA-binding domain"/>
    <property type="match status" value="1"/>
</dbReference>
<dbReference type="CDD" id="cd05466">
    <property type="entry name" value="PBP2_LTTR_substrate"/>
    <property type="match status" value="1"/>
</dbReference>
<name>A0A6I1EI93_9BURK</name>
<evidence type="ECO:0000256" key="1">
    <source>
        <dbReference type="ARBA" id="ARBA00009437"/>
    </source>
</evidence>
<evidence type="ECO:0000313" key="6">
    <source>
        <dbReference type="EMBL" id="KAB7657844.1"/>
    </source>
</evidence>
<evidence type="ECO:0000259" key="5">
    <source>
        <dbReference type="PROSITE" id="PS50931"/>
    </source>
</evidence>
<accession>A0A6I1EI93</accession>
<dbReference type="AlphaFoldDB" id="A0A6I1EI93"/>
<comment type="similarity">
    <text evidence="1">Belongs to the LysR transcriptional regulatory family.</text>
</comment>
<dbReference type="RefSeq" id="WP_152158589.1">
    <property type="nucleotide sequence ID" value="NZ_WEHX01000052.1"/>
</dbReference>
<dbReference type="EMBL" id="WEHX01000052">
    <property type="protein sequence ID" value="KAB7657844.1"/>
    <property type="molecule type" value="Genomic_DNA"/>
</dbReference>
<dbReference type="InterPro" id="IPR000847">
    <property type="entry name" value="LysR_HTH_N"/>
</dbReference>
<dbReference type="PANTHER" id="PTHR30346">
    <property type="entry name" value="TRANSCRIPTIONAL DUAL REGULATOR HCAR-RELATED"/>
    <property type="match status" value="1"/>
</dbReference>
<dbReference type="Pfam" id="PF03466">
    <property type="entry name" value="LysR_substrate"/>
    <property type="match status" value="1"/>
</dbReference>